<sequence>MTQILLVAASGLARETMASIRAAGHDRVTGLLDDNPALHGTTIGGVPVLGGAELAADRTEMLLLCPGSGAGRLALASRLAALGVGEDRYAVHVHPSVVVGAGSRVGAGSILLAGCVLTCDVRLGRHVVLMPRTVLTHDDVLADGVTCAAGATVAGRVRIGARTYLGMQASVRQDLTVGEDAVIGMGAVVLRDVPAAQTWAGNPAAPLAKAVRRPAPIHENPAASQTEGVA</sequence>
<keyword evidence="1 5" id="KW-0808">Transferase</keyword>
<dbReference type="InterPro" id="IPR018357">
    <property type="entry name" value="Hexapep_transf_CS"/>
</dbReference>
<feature type="active site" description="Proton acceptor" evidence="3">
    <location>
        <position position="137"/>
    </location>
</feature>
<protein>
    <submittedName>
        <fullName evidence="5">Sugar O-acyltransferase, sialic acid O-acetyltransferase NeuD family</fullName>
    </submittedName>
</protein>
<dbReference type="EMBL" id="FMYF01000010">
    <property type="protein sequence ID" value="SDB93459.1"/>
    <property type="molecule type" value="Genomic_DNA"/>
</dbReference>
<dbReference type="PANTHER" id="PTHR43300:SF7">
    <property type="entry name" value="UDP-N-ACETYLBACILLOSAMINE N-ACETYLTRANSFERASE"/>
    <property type="match status" value="1"/>
</dbReference>
<dbReference type="Gene3D" id="3.40.50.20">
    <property type="match status" value="1"/>
</dbReference>
<dbReference type="OrthoDB" id="3697257at2"/>
<keyword evidence="5" id="KW-0012">Acyltransferase</keyword>
<dbReference type="STRING" id="1577474.GA0111570_1107"/>
<dbReference type="SUPFAM" id="SSF51161">
    <property type="entry name" value="Trimeric LpxA-like enzymes"/>
    <property type="match status" value="1"/>
</dbReference>
<evidence type="ECO:0000256" key="4">
    <source>
        <dbReference type="PIRSR" id="PIRSR620019-2"/>
    </source>
</evidence>
<organism evidence="5 6">
    <name type="scientific">Raineyella antarctica</name>
    <dbReference type="NCBI Taxonomy" id="1577474"/>
    <lineage>
        <taxon>Bacteria</taxon>
        <taxon>Bacillati</taxon>
        <taxon>Actinomycetota</taxon>
        <taxon>Actinomycetes</taxon>
        <taxon>Propionibacteriales</taxon>
        <taxon>Propionibacteriaceae</taxon>
        <taxon>Raineyella</taxon>
    </lineage>
</organism>
<dbReference type="GO" id="GO:0016746">
    <property type="term" value="F:acyltransferase activity"/>
    <property type="evidence" value="ECO:0007669"/>
    <property type="project" value="UniProtKB-KW"/>
</dbReference>
<evidence type="ECO:0000313" key="5">
    <source>
        <dbReference type="EMBL" id="SDB93459.1"/>
    </source>
</evidence>
<gene>
    <name evidence="5" type="ORF">GA0111570_1107</name>
</gene>
<dbReference type="PANTHER" id="PTHR43300">
    <property type="entry name" value="ACETYLTRANSFERASE"/>
    <property type="match status" value="1"/>
</dbReference>
<dbReference type="RefSeq" id="WP_092612276.1">
    <property type="nucleotide sequence ID" value="NZ_FMYF01000010.1"/>
</dbReference>
<accession>A0A1G6HGT1</accession>
<dbReference type="InterPro" id="IPR011004">
    <property type="entry name" value="Trimer_LpxA-like_sf"/>
</dbReference>
<dbReference type="Proteomes" id="UP000199086">
    <property type="component" value="Unassembled WGS sequence"/>
</dbReference>
<dbReference type="NCBIfam" id="TIGR03570">
    <property type="entry name" value="NeuD_NnaD"/>
    <property type="match status" value="1"/>
</dbReference>
<evidence type="ECO:0000313" key="6">
    <source>
        <dbReference type="Proteomes" id="UP000199086"/>
    </source>
</evidence>
<dbReference type="InterPro" id="IPR050179">
    <property type="entry name" value="Trans_hexapeptide_repeat"/>
</dbReference>
<dbReference type="Gene3D" id="2.160.10.10">
    <property type="entry name" value="Hexapeptide repeat proteins"/>
    <property type="match status" value="1"/>
</dbReference>
<feature type="site" description="Increases basicity of active site His" evidence="3">
    <location>
        <position position="138"/>
    </location>
</feature>
<reference evidence="5 6" key="1">
    <citation type="submission" date="2016-06" db="EMBL/GenBank/DDBJ databases">
        <authorList>
            <person name="Olsen C.W."/>
            <person name="Carey S."/>
            <person name="Hinshaw L."/>
            <person name="Karasin A.I."/>
        </authorList>
    </citation>
    <scope>NUCLEOTIDE SEQUENCE [LARGE SCALE GENOMIC DNA]</scope>
    <source>
        <strain evidence="5 6">LZ-22</strain>
    </source>
</reference>
<dbReference type="InterPro" id="IPR020019">
    <property type="entry name" value="AcTrfase_PglD-like"/>
</dbReference>
<evidence type="ECO:0000256" key="1">
    <source>
        <dbReference type="ARBA" id="ARBA00022679"/>
    </source>
</evidence>
<dbReference type="CDD" id="cd03360">
    <property type="entry name" value="LbH_AT_putative"/>
    <property type="match status" value="1"/>
</dbReference>
<name>A0A1G6HGT1_9ACTN</name>
<evidence type="ECO:0000256" key="2">
    <source>
        <dbReference type="ARBA" id="ARBA00022737"/>
    </source>
</evidence>
<feature type="binding site" evidence="4">
    <location>
        <position position="67"/>
    </location>
    <ligand>
        <name>substrate</name>
    </ligand>
</feature>
<dbReference type="AlphaFoldDB" id="A0A1G6HGT1"/>
<proteinExistence type="predicted"/>
<keyword evidence="2" id="KW-0677">Repeat</keyword>
<keyword evidence="6" id="KW-1185">Reference proteome</keyword>
<dbReference type="PROSITE" id="PS00101">
    <property type="entry name" value="HEXAPEP_TRANSFERASES"/>
    <property type="match status" value="1"/>
</dbReference>
<evidence type="ECO:0000256" key="3">
    <source>
        <dbReference type="PIRSR" id="PIRSR620019-1"/>
    </source>
</evidence>